<proteinExistence type="predicted"/>
<sequence length="197" mass="20242">MRRRRNDAEGTAGWSCVFLVEVSMRLAPARLRRSVVLAAVVATASAAAGLAGPGAAVAAQRTVSASSWSPSPTPTVTPTPGVIVSPSHVAVPEGGSAVIHVRLSGRPSYGWVTVDSEPLSGDSDLRIGPRLLFPADTWSTWQTLLVFAEEDADSSNGTATFLSKISQLPGTGTAVWSATELDNDGPTPSPAPSPAPS</sequence>
<evidence type="ECO:0000313" key="2">
    <source>
        <dbReference type="EMBL" id="KAA9381458.1"/>
    </source>
</evidence>
<dbReference type="RefSeq" id="WP_150930156.1">
    <property type="nucleotide sequence ID" value="NZ_VYTZ01000001.1"/>
</dbReference>
<evidence type="ECO:0000313" key="3">
    <source>
        <dbReference type="Proteomes" id="UP000327011"/>
    </source>
</evidence>
<reference evidence="2 3" key="1">
    <citation type="submission" date="2019-09" db="EMBL/GenBank/DDBJ databases">
        <title>Screening of Novel Bioactive Compounds from Soil-Associated.</title>
        <authorList>
            <person name="Gong X."/>
        </authorList>
    </citation>
    <scope>NUCLEOTIDE SEQUENCE [LARGE SCALE GENOMIC DNA]</scope>
    <source>
        <strain evidence="2 3">Gxj-6</strain>
    </source>
</reference>
<protein>
    <submittedName>
        <fullName evidence="2">Uncharacterized protein</fullName>
    </submittedName>
</protein>
<name>A0A5J5KCB5_9ACTN</name>
<dbReference type="AlphaFoldDB" id="A0A5J5KCB5"/>
<organism evidence="2 3">
    <name type="scientific">Microbispora cellulosiformans</name>
    <dbReference type="NCBI Taxonomy" id="2614688"/>
    <lineage>
        <taxon>Bacteria</taxon>
        <taxon>Bacillati</taxon>
        <taxon>Actinomycetota</taxon>
        <taxon>Actinomycetes</taxon>
        <taxon>Streptosporangiales</taxon>
        <taxon>Streptosporangiaceae</taxon>
        <taxon>Microbispora</taxon>
    </lineage>
</organism>
<gene>
    <name evidence="2" type="ORF">F5972_01030</name>
</gene>
<dbReference type="EMBL" id="VYTZ01000001">
    <property type="protein sequence ID" value="KAA9381458.1"/>
    <property type="molecule type" value="Genomic_DNA"/>
</dbReference>
<keyword evidence="3" id="KW-1185">Reference proteome</keyword>
<feature type="region of interest" description="Disordered" evidence="1">
    <location>
        <begin position="174"/>
        <end position="197"/>
    </location>
</feature>
<comment type="caution">
    <text evidence="2">The sequence shown here is derived from an EMBL/GenBank/DDBJ whole genome shotgun (WGS) entry which is preliminary data.</text>
</comment>
<accession>A0A5J5KCB5</accession>
<feature type="compositionally biased region" description="Pro residues" evidence="1">
    <location>
        <begin position="187"/>
        <end position="197"/>
    </location>
</feature>
<dbReference type="Proteomes" id="UP000327011">
    <property type="component" value="Unassembled WGS sequence"/>
</dbReference>
<evidence type="ECO:0000256" key="1">
    <source>
        <dbReference type="SAM" id="MobiDB-lite"/>
    </source>
</evidence>